<dbReference type="SUPFAM" id="SSF48726">
    <property type="entry name" value="Immunoglobulin"/>
    <property type="match status" value="1"/>
</dbReference>
<dbReference type="OrthoDB" id="9805017at2"/>
<dbReference type="PROSITE" id="PS00018">
    <property type="entry name" value="EF_HAND_1"/>
    <property type="match status" value="1"/>
</dbReference>
<gene>
    <name evidence="1" type="ORF">CJ263_08625</name>
</gene>
<dbReference type="InterPro" id="IPR013783">
    <property type="entry name" value="Ig-like_fold"/>
</dbReference>
<dbReference type="AlphaFoldDB" id="A0A223V4P8"/>
<dbReference type="Gene3D" id="4.10.1080.10">
    <property type="entry name" value="TSP type-3 repeat"/>
    <property type="match status" value="1"/>
</dbReference>
<dbReference type="EMBL" id="CP022957">
    <property type="protein sequence ID" value="ASV30276.1"/>
    <property type="molecule type" value="Genomic_DNA"/>
</dbReference>
<protein>
    <submittedName>
        <fullName evidence="1">Uncharacterized protein</fullName>
    </submittedName>
</protein>
<dbReference type="InterPro" id="IPR036179">
    <property type="entry name" value="Ig-like_dom_sf"/>
</dbReference>
<name>A0A223V4P8_9FLAO</name>
<sequence length="732" mass="77617">MTFKNQLILLVIFSFLICSSSYSQDTDGDGIGDEVDLDNDNDGILDWEECPFIPLVTQAFTSTNGTTVTNTATNGRGKLYIDFISIDNSFNLTINGADIATEFQFQPGAPGNFARFDTGFTYGQGGVPQLWSMTGSIETPVLRVTIDSDGHLELYGVQSSGGPLVNLTLDTPPSTVPWNPSGANTISIGQFITGPTNMNGILRFSEECDTDGDGILNRFDLDSDNDGIYDAVEANHTQTHTNGVVNGAVGTDGVPNTVQANPNDGTVNYTVGDSDNDGNIDSVELDADADGCNDSDEAYNDINADSDDNGMYGSGTPSVNTDGTVVAATYPTPADGDSNTIYDYKEANVAPAITVQPTDTNTCLNGDTSFSVTASDTDTYQWQLFNGSTWDDLTDTGIHSGTSTATLTITNAQLTDNGNQYRVQVLHTAYVCGGKTSNTVTLTVDQPVANAGVNQQICDGEAATLTATATGGAPGYTYLWSTGETTPSITVTPPGNPNMDVNVDYTVTVTDQNGCQDTDTVRVKVESNPTATVSTTDTTCDLDNGEITFTFPDHPNRTGISFSIDDQGRYGTGAFLNDNSGSTTYSGLAAGTYILWVRWGNGECPTYLGTYTIGGDPLVTINSQPLDQTVLEGANAVFEVDASNADTFQWQVSTDGGSTYGDIFDGTDYSGTQTATLTVNNTEHPQNGYLYRAILSNSTTSCAPVTSNAALLTINVRTVITNRRITYRVQKN</sequence>
<dbReference type="SUPFAM" id="SSF103647">
    <property type="entry name" value="TSP type-3 repeat"/>
    <property type="match status" value="1"/>
</dbReference>
<dbReference type="KEGG" id="marb:CJ263_08625"/>
<dbReference type="Proteomes" id="UP000215244">
    <property type="component" value="Chromosome"/>
</dbReference>
<accession>A0A223V4P8</accession>
<dbReference type="RefSeq" id="WP_094996896.1">
    <property type="nucleotide sequence ID" value="NZ_BMJL01000002.1"/>
</dbReference>
<dbReference type="Gene3D" id="2.60.40.10">
    <property type="entry name" value="Immunoglobulins"/>
    <property type="match status" value="3"/>
</dbReference>
<evidence type="ECO:0000313" key="2">
    <source>
        <dbReference type="Proteomes" id="UP000215244"/>
    </source>
</evidence>
<keyword evidence="2" id="KW-1185">Reference proteome</keyword>
<dbReference type="InterPro" id="IPR018247">
    <property type="entry name" value="EF_Hand_1_Ca_BS"/>
</dbReference>
<proteinExistence type="predicted"/>
<organism evidence="1 2">
    <name type="scientific">Maribacter cobaltidurans</name>
    <dbReference type="NCBI Taxonomy" id="1178778"/>
    <lineage>
        <taxon>Bacteria</taxon>
        <taxon>Pseudomonadati</taxon>
        <taxon>Bacteroidota</taxon>
        <taxon>Flavobacteriia</taxon>
        <taxon>Flavobacteriales</taxon>
        <taxon>Flavobacteriaceae</taxon>
        <taxon>Maribacter</taxon>
    </lineage>
</organism>
<reference evidence="1 2" key="1">
    <citation type="submission" date="2017-08" db="EMBL/GenBank/DDBJ databases">
        <title>The complete genome sequence of Maribacter sp. B1, isolated from deep-sea sediment.</title>
        <authorList>
            <person name="Wu Y.-H."/>
            <person name="Cheng H."/>
            <person name="Xu X.-W."/>
        </authorList>
    </citation>
    <scope>NUCLEOTIDE SEQUENCE [LARGE SCALE GENOMIC DNA]</scope>
    <source>
        <strain evidence="1 2">B1</strain>
    </source>
</reference>
<dbReference type="InterPro" id="IPR028974">
    <property type="entry name" value="TSP_type-3_rpt"/>
</dbReference>
<dbReference type="GO" id="GO:0005509">
    <property type="term" value="F:calcium ion binding"/>
    <property type="evidence" value="ECO:0007669"/>
    <property type="project" value="InterPro"/>
</dbReference>
<evidence type="ECO:0000313" key="1">
    <source>
        <dbReference type="EMBL" id="ASV30276.1"/>
    </source>
</evidence>